<evidence type="ECO:0000313" key="2">
    <source>
        <dbReference type="EMBL" id="CAB4826954.1"/>
    </source>
</evidence>
<organism evidence="2">
    <name type="scientific">freshwater metagenome</name>
    <dbReference type="NCBI Taxonomy" id="449393"/>
    <lineage>
        <taxon>unclassified sequences</taxon>
        <taxon>metagenomes</taxon>
        <taxon>ecological metagenomes</taxon>
    </lineage>
</organism>
<dbReference type="Pfam" id="PF08544">
    <property type="entry name" value="GHMP_kinases_C"/>
    <property type="match status" value="1"/>
</dbReference>
<evidence type="ECO:0000259" key="1">
    <source>
        <dbReference type="Pfam" id="PF08544"/>
    </source>
</evidence>
<dbReference type="InterPro" id="IPR013750">
    <property type="entry name" value="GHMP_kinase_C_dom"/>
</dbReference>
<feature type="domain" description="GHMP kinase C-terminal" evidence="1">
    <location>
        <begin position="5"/>
        <end position="64"/>
    </location>
</feature>
<sequence>MATQDFLHQKYREEVMPKSFALVTKLRAAGVAAFISGAGPAVLVLHAGEPSEIAELQRAAGENFRVQELAVSATGATVISS</sequence>
<dbReference type="AlphaFoldDB" id="A0A6J7A2N1"/>
<dbReference type="EMBL" id="CAFABI010000051">
    <property type="protein sequence ID" value="CAB4826954.1"/>
    <property type="molecule type" value="Genomic_DNA"/>
</dbReference>
<dbReference type="SUPFAM" id="SSF55060">
    <property type="entry name" value="GHMP Kinase, C-terminal domain"/>
    <property type="match status" value="1"/>
</dbReference>
<dbReference type="InterPro" id="IPR036554">
    <property type="entry name" value="GHMP_kinase_C_sf"/>
</dbReference>
<reference evidence="2" key="1">
    <citation type="submission" date="2020-05" db="EMBL/GenBank/DDBJ databases">
        <authorList>
            <person name="Chiriac C."/>
            <person name="Salcher M."/>
            <person name="Ghai R."/>
            <person name="Kavagutti S V."/>
        </authorList>
    </citation>
    <scope>NUCLEOTIDE SEQUENCE</scope>
</reference>
<name>A0A6J7A2N1_9ZZZZ</name>
<protein>
    <submittedName>
        <fullName evidence="2">Unannotated protein</fullName>
    </submittedName>
</protein>
<accession>A0A6J7A2N1</accession>
<gene>
    <name evidence="2" type="ORF">UFOPK3197_00586</name>
</gene>
<proteinExistence type="predicted"/>
<dbReference type="Gene3D" id="3.30.70.890">
    <property type="entry name" value="GHMP kinase, C-terminal domain"/>
    <property type="match status" value="1"/>
</dbReference>